<dbReference type="PANTHER" id="PTHR10622">
    <property type="entry name" value="HET DOMAIN-CONTAINING PROTEIN"/>
    <property type="match status" value="1"/>
</dbReference>
<comment type="caution">
    <text evidence="3">The sequence shown here is derived from an EMBL/GenBank/DDBJ whole genome shotgun (WGS) entry which is preliminary data.</text>
</comment>
<evidence type="ECO:0000313" key="4">
    <source>
        <dbReference type="Proteomes" id="UP001309876"/>
    </source>
</evidence>
<feature type="compositionally biased region" description="Polar residues" evidence="1">
    <location>
        <begin position="344"/>
        <end position="361"/>
    </location>
</feature>
<accession>A0AAN7YE03</accession>
<name>A0AAN7YE03_9EURO</name>
<feature type="compositionally biased region" description="Low complexity" evidence="1">
    <location>
        <begin position="245"/>
        <end position="261"/>
    </location>
</feature>
<feature type="compositionally biased region" description="Basic and acidic residues" evidence="1">
    <location>
        <begin position="314"/>
        <end position="343"/>
    </location>
</feature>
<evidence type="ECO:0000256" key="1">
    <source>
        <dbReference type="SAM" id="MobiDB-lite"/>
    </source>
</evidence>
<feature type="domain" description="Heterokaryon incompatibility" evidence="2">
    <location>
        <begin position="26"/>
        <end position="116"/>
    </location>
</feature>
<protein>
    <recommendedName>
        <fullName evidence="2">Heterokaryon incompatibility domain-containing protein</fullName>
    </recommendedName>
</protein>
<feature type="compositionally biased region" description="Basic residues" evidence="1">
    <location>
        <begin position="365"/>
        <end position="374"/>
    </location>
</feature>
<dbReference type="EMBL" id="JAVRRJ010000008">
    <property type="protein sequence ID" value="KAK5082299.1"/>
    <property type="molecule type" value="Genomic_DNA"/>
</dbReference>
<dbReference type="PANTHER" id="PTHR10622:SF11">
    <property type="entry name" value="HET-DOMAIN-CONTAINING PROTEIN"/>
    <property type="match status" value="1"/>
</dbReference>
<reference evidence="3 4" key="1">
    <citation type="submission" date="2023-08" db="EMBL/GenBank/DDBJ databases">
        <title>Black Yeasts Isolated from many extreme environments.</title>
        <authorList>
            <person name="Coleine C."/>
            <person name="Stajich J.E."/>
            <person name="Selbmann L."/>
        </authorList>
    </citation>
    <scope>NUCLEOTIDE SEQUENCE [LARGE SCALE GENOMIC DNA]</scope>
    <source>
        <strain evidence="3 4">CCFEE 5910</strain>
    </source>
</reference>
<organism evidence="3 4">
    <name type="scientific">Lithohypha guttulata</name>
    <dbReference type="NCBI Taxonomy" id="1690604"/>
    <lineage>
        <taxon>Eukaryota</taxon>
        <taxon>Fungi</taxon>
        <taxon>Dikarya</taxon>
        <taxon>Ascomycota</taxon>
        <taxon>Pezizomycotina</taxon>
        <taxon>Eurotiomycetes</taxon>
        <taxon>Chaetothyriomycetidae</taxon>
        <taxon>Chaetothyriales</taxon>
        <taxon>Trichomeriaceae</taxon>
        <taxon>Lithohypha</taxon>
    </lineage>
</organism>
<evidence type="ECO:0000313" key="3">
    <source>
        <dbReference type="EMBL" id="KAK5082299.1"/>
    </source>
</evidence>
<feature type="region of interest" description="Disordered" evidence="1">
    <location>
        <begin position="232"/>
        <end position="374"/>
    </location>
</feature>
<gene>
    <name evidence="3" type="ORF">LTR05_007445</name>
</gene>
<dbReference type="AlphaFoldDB" id="A0AAN7YE03"/>
<evidence type="ECO:0000259" key="2">
    <source>
        <dbReference type="Pfam" id="PF06985"/>
    </source>
</evidence>
<dbReference type="Proteomes" id="UP001309876">
    <property type="component" value="Unassembled WGS sequence"/>
</dbReference>
<dbReference type="InterPro" id="IPR010730">
    <property type="entry name" value="HET"/>
</dbReference>
<dbReference type="Pfam" id="PF06985">
    <property type="entry name" value="HET"/>
    <property type="match status" value="1"/>
</dbReference>
<keyword evidence="4" id="KW-1185">Reference proteome</keyword>
<sequence length="374" mass="42388">MRLLYKNSRGQIVLTRKLYRTPSDPYAILSHTWSLEEDDEVNFQDVTAGHWKGKLGAQKLEWCADRTKEAGLKYFWVDTCCFDKTSSAELNETITSMYRYYKNAKVCLVYLADIDNPDRFKGCKWFTRGWTLQELLAPNDVQFFTPRGKYLGDKKSLASQIQRITAIPASALSGESLSKFTRNERLAWAKGRETKRTEDWSYSLLGILQVDMYINYGEGNRASTRLKEAIKVADEKGNPKNRNRAATPTTSKTKASTGKITVPKATERPRVSSNQNVKQKARKSSTPRLDRALGARASLPNGVVTGSGHSQIPQRDRTKQGARRPESRQKSRSRVDSSKDTRRSLTSQQKSNTRNLNTAGSSPMKKPKRRFLCV</sequence>
<proteinExistence type="predicted"/>